<dbReference type="SUPFAM" id="SSF88946">
    <property type="entry name" value="Sigma2 domain of RNA polymerase sigma factors"/>
    <property type="match status" value="1"/>
</dbReference>
<evidence type="ECO:0000259" key="5">
    <source>
        <dbReference type="Pfam" id="PF04542"/>
    </source>
</evidence>
<dbReference type="Pfam" id="PF08281">
    <property type="entry name" value="Sigma70_r4_2"/>
    <property type="match status" value="1"/>
</dbReference>
<dbReference type="InterPro" id="IPR013325">
    <property type="entry name" value="RNA_pol_sigma_r2"/>
</dbReference>
<dbReference type="Pfam" id="PF04542">
    <property type="entry name" value="Sigma70_r2"/>
    <property type="match status" value="1"/>
</dbReference>
<dbReference type="GO" id="GO:0006352">
    <property type="term" value="P:DNA-templated transcription initiation"/>
    <property type="evidence" value="ECO:0007669"/>
    <property type="project" value="InterPro"/>
</dbReference>
<dbReference type="InterPro" id="IPR007627">
    <property type="entry name" value="RNA_pol_sigma70_r2"/>
</dbReference>
<dbReference type="RefSeq" id="WP_105336815.1">
    <property type="nucleotide sequence ID" value="NZ_PUHZ01000018.1"/>
</dbReference>
<dbReference type="GO" id="GO:0016987">
    <property type="term" value="F:sigma factor activity"/>
    <property type="evidence" value="ECO:0007669"/>
    <property type="project" value="UniProtKB-KW"/>
</dbReference>
<name>A0A2S8GJZ9_9BACT</name>
<dbReference type="SUPFAM" id="SSF88659">
    <property type="entry name" value="Sigma3 and sigma4 domains of RNA polymerase sigma factors"/>
    <property type="match status" value="1"/>
</dbReference>
<dbReference type="AlphaFoldDB" id="A0A2S8GJZ9"/>
<gene>
    <name evidence="7" type="ORF">C5Y93_17885</name>
</gene>
<sequence length="181" mass="20862">MISTPDPSATNQASFAEAYIANQERLKGYVYSLIFDWNDAEEVFQRTSLGLWKKWDQFDSEREFLPWAFGMARIEAKRFLAEKGKQESMLSDAAMEALDQAMVDRSDGWNERLAALEQCVKKLPSQQRSLLWASYKKANTVEQIGQIFGLSANAVYKRLRRIREQLHQCIDLRIAMRGDGN</sequence>
<keyword evidence="2" id="KW-0805">Transcription regulation</keyword>
<dbReference type="InterPro" id="IPR014284">
    <property type="entry name" value="RNA_pol_sigma-70_dom"/>
</dbReference>
<dbReference type="PANTHER" id="PTHR43133:SF51">
    <property type="entry name" value="RNA POLYMERASE SIGMA FACTOR"/>
    <property type="match status" value="1"/>
</dbReference>
<keyword evidence="4" id="KW-0804">Transcription</keyword>
<dbReference type="Gene3D" id="1.10.10.10">
    <property type="entry name" value="Winged helix-like DNA-binding domain superfamily/Winged helix DNA-binding domain"/>
    <property type="match status" value="1"/>
</dbReference>
<dbReference type="InterPro" id="IPR036388">
    <property type="entry name" value="WH-like_DNA-bd_sf"/>
</dbReference>
<evidence type="ECO:0000313" key="8">
    <source>
        <dbReference type="Proteomes" id="UP000237819"/>
    </source>
</evidence>
<dbReference type="PANTHER" id="PTHR43133">
    <property type="entry name" value="RNA POLYMERASE ECF-TYPE SIGMA FACTO"/>
    <property type="match status" value="1"/>
</dbReference>
<evidence type="ECO:0008006" key="9">
    <source>
        <dbReference type="Google" id="ProtNLM"/>
    </source>
</evidence>
<comment type="caution">
    <text evidence="7">The sequence shown here is derived from an EMBL/GenBank/DDBJ whole genome shotgun (WGS) entry which is preliminary data.</text>
</comment>
<evidence type="ECO:0000313" key="7">
    <source>
        <dbReference type="EMBL" id="PQO44641.1"/>
    </source>
</evidence>
<feature type="domain" description="RNA polymerase sigma factor 70 region 4 type 2" evidence="6">
    <location>
        <begin position="114"/>
        <end position="166"/>
    </location>
</feature>
<feature type="domain" description="RNA polymerase sigma-70 region 2" evidence="5">
    <location>
        <begin position="21"/>
        <end position="84"/>
    </location>
</feature>
<keyword evidence="3" id="KW-0731">Sigma factor</keyword>
<accession>A0A2S8GJZ9</accession>
<dbReference type="InterPro" id="IPR013324">
    <property type="entry name" value="RNA_pol_sigma_r3/r4-like"/>
</dbReference>
<protein>
    <recommendedName>
        <fullName evidence="9">RNA polymerase subunit sigma-70</fullName>
    </recommendedName>
</protein>
<dbReference type="InterPro" id="IPR014331">
    <property type="entry name" value="RNA_pol_sigma70_ECF_RHOBA"/>
</dbReference>
<evidence type="ECO:0000256" key="2">
    <source>
        <dbReference type="ARBA" id="ARBA00023015"/>
    </source>
</evidence>
<reference evidence="7 8" key="1">
    <citation type="submission" date="2018-02" db="EMBL/GenBank/DDBJ databases">
        <title>Comparative genomes isolates from brazilian mangrove.</title>
        <authorList>
            <person name="Araujo J.E."/>
            <person name="Taketani R.G."/>
            <person name="Silva M.C.P."/>
            <person name="Loureco M.V."/>
            <person name="Andreote F.D."/>
        </authorList>
    </citation>
    <scope>NUCLEOTIDE SEQUENCE [LARGE SCALE GENOMIC DNA]</scope>
    <source>
        <strain evidence="7 8">Nap-Phe MGV</strain>
    </source>
</reference>
<dbReference type="OrthoDB" id="6383365at2"/>
<evidence type="ECO:0000256" key="4">
    <source>
        <dbReference type="ARBA" id="ARBA00023163"/>
    </source>
</evidence>
<dbReference type="NCBIfam" id="TIGR02937">
    <property type="entry name" value="sigma70-ECF"/>
    <property type="match status" value="1"/>
</dbReference>
<evidence type="ECO:0000259" key="6">
    <source>
        <dbReference type="Pfam" id="PF08281"/>
    </source>
</evidence>
<dbReference type="NCBIfam" id="TIGR02989">
    <property type="entry name" value="Sig-70_gvs1"/>
    <property type="match status" value="1"/>
</dbReference>
<dbReference type="Gene3D" id="1.10.1740.10">
    <property type="match status" value="1"/>
</dbReference>
<dbReference type="GO" id="GO:0003677">
    <property type="term" value="F:DNA binding"/>
    <property type="evidence" value="ECO:0007669"/>
    <property type="project" value="InterPro"/>
</dbReference>
<comment type="similarity">
    <text evidence="1">Belongs to the sigma-70 factor family. ECF subfamily.</text>
</comment>
<evidence type="ECO:0000256" key="3">
    <source>
        <dbReference type="ARBA" id="ARBA00023082"/>
    </source>
</evidence>
<organism evidence="7 8">
    <name type="scientific">Blastopirellula marina</name>
    <dbReference type="NCBI Taxonomy" id="124"/>
    <lineage>
        <taxon>Bacteria</taxon>
        <taxon>Pseudomonadati</taxon>
        <taxon>Planctomycetota</taxon>
        <taxon>Planctomycetia</taxon>
        <taxon>Pirellulales</taxon>
        <taxon>Pirellulaceae</taxon>
        <taxon>Blastopirellula</taxon>
    </lineage>
</organism>
<dbReference type="EMBL" id="PUHZ01000018">
    <property type="protein sequence ID" value="PQO44641.1"/>
    <property type="molecule type" value="Genomic_DNA"/>
</dbReference>
<evidence type="ECO:0000256" key="1">
    <source>
        <dbReference type="ARBA" id="ARBA00010641"/>
    </source>
</evidence>
<dbReference type="InterPro" id="IPR039425">
    <property type="entry name" value="RNA_pol_sigma-70-like"/>
</dbReference>
<dbReference type="Proteomes" id="UP000237819">
    <property type="component" value="Unassembled WGS sequence"/>
</dbReference>
<proteinExistence type="inferred from homology"/>
<dbReference type="InterPro" id="IPR013249">
    <property type="entry name" value="RNA_pol_sigma70_r4_t2"/>
</dbReference>